<sequence length="233" mass="27588">MLEEIKHIYKKYKGIYGYRRIYIYIRLYLQKEVNHKRVYRLMNQLNLKAVIRRKRKRYKPSNPQTIAENELNRKFQESKANKKWLTDVTELQLKIGNKIYLSAIYDLGSGKIVSHVLGSSNNNQLVFETFDKAVNTVTDTEGIIFHSDRGFQYTSRLFKNKLNQHNMIQSMSRVGSCIDNGPMEGVWGIIKSEIYRGYKNFKFETIEQAFQVINEYITFFNNERITLKMANLV</sequence>
<dbReference type="PANTHER" id="PTHR46889:SF4">
    <property type="entry name" value="TRANSPOSASE INSO FOR INSERTION SEQUENCE ELEMENT IS911B-RELATED"/>
    <property type="match status" value="1"/>
</dbReference>
<dbReference type="EMBL" id="AP008934">
    <property type="protein sequence ID" value="BAE18134.1"/>
    <property type="molecule type" value="Genomic_DNA"/>
</dbReference>
<accession>Q49YK3</accession>
<dbReference type="InterPro" id="IPR025948">
    <property type="entry name" value="HTH-like_dom"/>
</dbReference>
<protein>
    <submittedName>
        <fullName evidence="3">Transposase</fullName>
    </submittedName>
</protein>
<dbReference type="InterPro" id="IPR048020">
    <property type="entry name" value="Transpos_IS3"/>
</dbReference>
<feature type="domain" description="Integrase catalytic" evidence="2">
    <location>
        <begin position="75"/>
        <end position="233"/>
    </location>
</feature>
<dbReference type="Proteomes" id="UP000006371">
    <property type="component" value="Chromosome"/>
</dbReference>
<evidence type="ECO:0000256" key="1">
    <source>
        <dbReference type="ARBA" id="ARBA00002286"/>
    </source>
</evidence>
<dbReference type="AlphaFoldDB" id="Q49YK3"/>
<dbReference type="GO" id="GO:0003676">
    <property type="term" value="F:nucleic acid binding"/>
    <property type="evidence" value="ECO:0007669"/>
    <property type="project" value="InterPro"/>
</dbReference>
<dbReference type="InterPro" id="IPR012337">
    <property type="entry name" value="RNaseH-like_sf"/>
</dbReference>
<dbReference type="PROSITE" id="PS50994">
    <property type="entry name" value="INTEGRASE"/>
    <property type="match status" value="1"/>
</dbReference>
<name>Q49YK3_STAS1</name>
<dbReference type="InterPro" id="IPR001584">
    <property type="entry name" value="Integrase_cat-core"/>
</dbReference>
<evidence type="ECO:0000313" key="4">
    <source>
        <dbReference type="Proteomes" id="UP000006371"/>
    </source>
</evidence>
<gene>
    <name evidence="3" type="ordered locus">SSP0989</name>
</gene>
<dbReference type="InterPro" id="IPR050900">
    <property type="entry name" value="Transposase_IS3/IS150/IS904"/>
</dbReference>
<dbReference type="Pfam" id="PF00665">
    <property type="entry name" value="rve"/>
    <property type="match status" value="1"/>
</dbReference>
<dbReference type="Pfam" id="PF13276">
    <property type="entry name" value="HTH_21"/>
    <property type="match status" value="1"/>
</dbReference>
<dbReference type="Gene3D" id="3.30.420.10">
    <property type="entry name" value="Ribonuclease H-like superfamily/Ribonuclease H"/>
    <property type="match status" value="1"/>
</dbReference>
<evidence type="ECO:0000313" key="3">
    <source>
        <dbReference type="EMBL" id="BAE18134.1"/>
    </source>
</evidence>
<evidence type="ECO:0000259" key="2">
    <source>
        <dbReference type="PROSITE" id="PS50994"/>
    </source>
</evidence>
<dbReference type="PANTHER" id="PTHR46889">
    <property type="entry name" value="TRANSPOSASE INSF FOR INSERTION SEQUENCE IS3B-RELATED"/>
    <property type="match status" value="1"/>
</dbReference>
<dbReference type="Pfam" id="PF13333">
    <property type="entry name" value="rve_2"/>
    <property type="match status" value="1"/>
</dbReference>
<proteinExistence type="predicted"/>
<dbReference type="SUPFAM" id="SSF53098">
    <property type="entry name" value="Ribonuclease H-like"/>
    <property type="match status" value="1"/>
</dbReference>
<organism evidence="3 4">
    <name type="scientific">Staphylococcus saprophyticus subsp. saprophyticus (strain ATCC 15305 / DSM 20229 / NCIMB 8711 / NCTC 7292 / S-41)</name>
    <dbReference type="NCBI Taxonomy" id="342451"/>
    <lineage>
        <taxon>Bacteria</taxon>
        <taxon>Bacillati</taxon>
        <taxon>Bacillota</taxon>
        <taxon>Bacilli</taxon>
        <taxon>Bacillales</taxon>
        <taxon>Staphylococcaceae</taxon>
        <taxon>Staphylococcus</taxon>
    </lineage>
</organism>
<dbReference type="NCBIfam" id="NF033516">
    <property type="entry name" value="transpos_IS3"/>
    <property type="match status" value="1"/>
</dbReference>
<keyword evidence="4" id="KW-1185">Reference proteome</keyword>
<dbReference type="GO" id="GO:0015074">
    <property type="term" value="P:DNA integration"/>
    <property type="evidence" value="ECO:0007669"/>
    <property type="project" value="InterPro"/>
</dbReference>
<dbReference type="InterPro" id="IPR036397">
    <property type="entry name" value="RNaseH_sf"/>
</dbReference>
<dbReference type="eggNOG" id="COG2801">
    <property type="taxonomic scope" value="Bacteria"/>
</dbReference>
<dbReference type="HOGENOM" id="CLU_027402_4_3_9"/>
<comment type="function">
    <text evidence="1">Involved in the transposition of the insertion sequence.</text>
</comment>
<reference evidence="3 4" key="1">
    <citation type="journal article" date="2005" name="Proc. Natl. Acad. Sci. U.S.A.">
        <title>Whole genome sequence of Staphylococcus saprophyticus reveals the pathogenesis of uncomplicated urinary tract infection.</title>
        <authorList>
            <person name="Kuroda M."/>
            <person name="Yamashita A."/>
            <person name="Hirakawa H."/>
            <person name="Kumano M."/>
            <person name="Morikawa K."/>
            <person name="Higashide M."/>
            <person name="Maruyama A."/>
            <person name="Inose Y."/>
            <person name="Matoba K."/>
            <person name="Toh H."/>
            <person name="Kuhara S."/>
            <person name="Hattori M."/>
            <person name="Ohta T."/>
        </authorList>
    </citation>
    <scope>NUCLEOTIDE SEQUENCE [LARGE SCALE GENOMIC DNA]</scope>
    <source>
        <strain evidence="4">ATCC 15305 / DSM 20229 / NCIMB 8711 / NCTC 7292 / S-41</strain>
    </source>
</reference>
<dbReference type="KEGG" id="ssp:SSP0989"/>